<sequence length="76" mass="9028">MANEQLRINVVFDRSLYTLIKEISERESISMSAVVRDLVREALELKEDVALTKFAEEREKDLKEEELMSHEEMWKV</sequence>
<name>A0A7C0U4H8_DESA2</name>
<dbReference type="InterPro" id="IPR046257">
    <property type="entry name" value="DUF6290"/>
</dbReference>
<evidence type="ECO:0000313" key="1">
    <source>
        <dbReference type="EMBL" id="HDD45375.1"/>
    </source>
</evidence>
<dbReference type="EMBL" id="DRBS01000408">
    <property type="protein sequence ID" value="HDD45375.1"/>
    <property type="molecule type" value="Genomic_DNA"/>
</dbReference>
<organism evidence="1">
    <name type="scientific">Desulfofervidus auxilii</name>
    <dbReference type="NCBI Taxonomy" id="1621989"/>
    <lineage>
        <taxon>Bacteria</taxon>
        <taxon>Pseudomonadati</taxon>
        <taxon>Thermodesulfobacteriota</taxon>
        <taxon>Candidatus Desulfofervidia</taxon>
        <taxon>Candidatus Desulfofervidales</taxon>
        <taxon>Candidatus Desulfofervidaceae</taxon>
        <taxon>Candidatus Desulfofervidus</taxon>
    </lineage>
</organism>
<dbReference type="Proteomes" id="UP000886289">
    <property type="component" value="Unassembled WGS sequence"/>
</dbReference>
<comment type="caution">
    <text evidence="1">The sequence shown here is derived from an EMBL/GenBank/DDBJ whole genome shotgun (WGS) entry which is preliminary data.</text>
</comment>
<proteinExistence type="predicted"/>
<protein>
    <submittedName>
        <fullName evidence="1">Uncharacterized protein</fullName>
    </submittedName>
</protein>
<reference evidence="1" key="1">
    <citation type="journal article" date="2020" name="mSystems">
        <title>Genome- and Community-Level Interaction Insights into Carbon Utilization and Element Cycling Functions of Hydrothermarchaeota in Hydrothermal Sediment.</title>
        <authorList>
            <person name="Zhou Z."/>
            <person name="Liu Y."/>
            <person name="Xu W."/>
            <person name="Pan J."/>
            <person name="Luo Z.H."/>
            <person name="Li M."/>
        </authorList>
    </citation>
    <scope>NUCLEOTIDE SEQUENCE [LARGE SCALE GENOMIC DNA]</scope>
    <source>
        <strain evidence="1">HyVt-233</strain>
    </source>
</reference>
<dbReference type="AlphaFoldDB" id="A0A7C0U4H8"/>
<dbReference type="Pfam" id="PF19807">
    <property type="entry name" value="DUF6290"/>
    <property type="match status" value="1"/>
</dbReference>
<gene>
    <name evidence="1" type="ORF">ENG63_11040</name>
</gene>
<accession>A0A7C0U4H8</accession>